<feature type="transmembrane region" description="Helical" evidence="9">
    <location>
        <begin position="115"/>
        <end position="136"/>
    </location>
</feature>
<dbReference type="EMBL" id="JACFOF010000001">
    <property type="protein sequence ID" value="MBW7953212.1"/>
    <property type="molecule type" value="Genomic_DNA"/>
</dbReference>
<organism evidence="10 11">
    <name type="scientific">Candidatus Dojkabacteria bacterium</name>
    <dbReference type="NCBI Taxonomy" id="2099670"/>
    <lineage>
        <taxon>Bacteria</taxon>
        <taxon>Candidatus Dojkabacteria</taxon>
    </lineage>
</organism>
<evidence type="ECO:0000313" key="10">
    <source>
        <dbReference type="EMBL" id="MBW7953212.1"/>
    </source>
</evidence>
<evidence type="ECO:0000256" key="9">
    <source>
        <dbReference type="SAM" id="Phobius"/>
    </source>
</evidence>
<dbReference type="AlphaFoldDB" id="A0A952AG21"/>
<keyword evidence="5" id="KW-0064">Aspartyl protease</keyword>
<dbReference type="GO" id="GO:0016020">
    <property type="term" value="C:membrane"/>
    <property type="evidence" value="ECO:0007669"/>
    <property type="project" value="InterPro"/>
</dbReference>
<evidence type="ECO:0000256" key="7">
    <source>
        <dbReference type="ARBA" id="ARBA00022989"/>
    </source>
</evidence>
<dbReference type="PANTHER" id="PTHR33695:SF1">
    <property type="entry name" value="LIPOPROTEIN SIGNAL PEPTIDASE"/>
    <property type="match status" value="1"/>
</dbReference>
<dbReference type="GO" id="GO:0006508">
    <property type="term" value="P:proteolysis"/>
    <property type="evidence" value="ECO:0007669"/>
    <property type="project" value="UniProtKB-KW"/>
</dbReference>
<keyword evidence="8 9" id="KW-0472">Membrane</keyword>
<keyword evidence="6" id="KW-0378">Hydrolase</keyword>
<keyword evidence="7 9" id="KW-1133">Transmembrane helix</keyword>
<comment type="caution">
    <text evidence="10">The sequence shown here is derived from an EMBL/GenBank/DDBJ whole genome shotgun (WGS) entry which is preliminary data.</text>
</comment>
<dbReference type="PROSITE" id="PS00855">
    <property type="entry name" value="SPASE_II"/>
    <property type="match status" value="1"/>
</dbReference>
<dbReference type="Pfam" id="PF01252">
    <property type="entry name" value="Peptidase_A8"/>
    <property type="match status" value="1"/>
</dbReference>
<feature type="transmembrane region" description="Helical" evidence="9">
    <location>
        <begin position="50"/>
        <end position="69"/>
    </location>
</feature>
<evidence type="ECO:0000256" key="1">
    <source>
        <dbReference type="ARBA" id="ARBA00006139"/>
    </source>
</evidence>
<evidence type="ECO:0000256" key="5">
    <source>
        <dbReference type="ARBA" id="ARBA00022750"/>
    </source>
</evidence>
<evidence type="ECO:0000256" key="8">
    <source>
        <dbReference type="ARBA" id="ARBA00023136"/>
    </source>
</evidence>
<evidence type="ECO:0000256" key="2">
    <source>
        <dbReference type="ARBA" id="ARBA00022475"/>
    </source>
</evidence>
<proteinExistence type="inferred from homology"/>
<keyword evidence="3" id="KW-0645">Protease</keyword>
<dbReference type="InterPro" id="IPR001872">
    <property type="entry name" value="Peptidase_A8"/>
</dbReference>
<dbReference type="Proteomes" id="UP000781173">
    <property type="component" value="Unassembled WGS sequence"/>
</dbReference>
<feature type="transmembrane region" description="Helical" evidence="9">
    <location>
        <begin position="76"/>
        <end position="95"/>
    </location>
</feature>
<evidence type="ECO:0000313" key="11">
    <source>
        <dbReference type="Proteomes" id="UP000781173"/>
    </source>
</evidence>
<accession>A0A952AG21</accession>
<sequence length="147" mass="16313">MAKIPINKNYLFSVISILFIADRLLKLIAIEHLDYTINQSLALGIGTQDNTQAMIFSVFGLLISIIIIFQSRSTIGAKWLWIVMLLLLSGAFSNLFDRLAYGGVVDFIAIGSFPWFNLADVYITSALGLFLMLSLANARASKIHNKI</sequence>
<evidence type="ECO:0000256" key="4">
    <source>
        <dbReference type="ARBA" id="ARBA00022692"/>
    </source>
</evidence>
<keyword evidence="4 9" id="KW-0812">Transmembrane</keyword>
<feature type="transmembrane region" description="Helical" evidence="9">
    <location>
        <begin position="9"/>
        <end position="30"/>
    </location>
</feature>
<name>A0A952AG21_9BACT</name>
<reference evidence="10" key="1">
    <citation type="journal article" date="2022" name="ISME J.">
        <title>A general approach to explore prokaryotic protein glycosylation reveals the unique surface layer modulation of an anammox bacterium.</title>
        <authorList>
            <person name="Pabst M."/>
            <person name="Grouzdev D.S."/>
            <person name="Lawson C.E."/>
            <person name="Kleikamp H.B.C."/>
            <person name="de Ram C."/>
            <person name="Louwen R."/>
            <person name="Lin Y.M."/>
            <person name="Lucker S."/>
            <person name="van Loosdrecht M.C.M."/>
            <person name="Laureni M."/>
        </authorList>
    </citation>
    <scope>NUCLEOTIDE SEQUENCE</scope>
    <source>
        <strain evidence="10">BROCD043</strain>
    </source>
</reference>
<keyword evidence="2" id="KW-1003">Cell membrane</keyword>
<evidence type="ECO:0000256" key="3">
    <source>
        <dbReference type="ARBA" id="ARBA00022670"/>
    </source>
</evidence>
<evidence type="ECO:0000256" key="6">
    <source>
        <dbReference type="ARBA" id="ARBA00022801"/>
    </source>
</evidence>
<protein>
    <submittedName>
        <fullName evidence="10">Signal peptidase II</fullName>
    </submittedName>
</protein>
<dbReference type="GO" id="GO:0004190">
    <property type="term" value="F:aspartic-type endopeptidase activity"/>
    <property type="evidence" value="ECO:0007669"/>
    <property type="project" value="UniProtKB-KW"/>
</dbReference>
<comment type="similarity">
    <text evidence="1">Belongs to the peptidase A8 family.</text>
</comment>
<gene>
    <name evidence="10" type="ORF">H3C67_00280</name>
</gene>
<dbReference type="PANTHER" id="PTHR33695">
    <property type="entry name" value="LIPOPROTEIN SIGNAL PEPTIDASE"/>
    <property type="match status" value="1"/>
</dbReference>